<keyword evidence="10" id="KW-1185">Reference proteome</keyword>
<dbReference type="SFLD" id="SFLDS00003">
    <property type="entry name" value="Haloacid_Dehalogenase"/>
    <property type="match status" value="1"/>
</dbReference>
<sequence length="281" mass="31397">MAGNFRYSKKYVGPLQAAILDWSGTTADKYVLAPAMTFVKIFLQFGVPISMPEARGPMGLRKDLHIKAICELPEVRQRWFQKHGKYPDQSDVKAMYDAFVPTVLDTLPSHGDLIPGCAEAINTLRQTYNMKIGCTTGFTKVMSDVLLKAAEKQGYVPDSNVAGDEVLHGTRPRPFMLYRNLDLLDVHPIQAVVKVDDTTSGIFEAQEAGCWSVGVARYSNYMNINSFEEEATLSNLEIEERLQKTKDILWKAGAHYVVDSIADLPSVCQDINRRLAQGEYP</sequence>
<dbReference type="NCBIfam" id="TIGR01422">
    <property type="entry name" value="phosphonatase"/>
    <property type="match status" value="1"/>
</dbReference>
<comment type="subunit">
    <text evidence="2">Homodimer.</text>
</comment>
<dbReference type="AlphaFoldDB" id="R7TXH6"/>
<reference evidence="9" key="3">
    <citation type="submission" date="2015-06" db="UniProtKB">
        <authorList>
            <consortium name="EnsemblMetazoa"/>
        </authorList>
    </citation>
    <scope>IDENTIFICATION</scope>
</reference>
<evidence type="ECO:0000313" key="8">
    <source>
        <dbReference type="EMBL" id="ELT98429.1"/>
    </source>
</evidence>
<dbReference type="FunFam" id="1.10.150.240:FF:000006">
    <property type="entry name" value="Phosphonoacetaldehyde hydrolase"/>
    <property type="match status" value="1"/>
</dbReference>
<dbReference type="InterPro" id="IPR023214">
    <property type="entry name" value="HAD_sf"/>
</dbReference>
<dbReference type="GO" id="GO:0008967">
    <property type="term" value="F:phosphoglycolate phosphatase activity"/>
    <property type="evidence" value="ECO:0007669"/>
    <property type="project" value="TreeGrafter"/>
</dbReference>
<dbReference type="GO" id="GO:0006281">
    <property type="term" value="P:DNA repair"/>
    <property type="evidence" value="ECO:0007669"/>
    <property type="project" value="TreeGrafter"/>
</dbReference>
<evidence type="ECO:0000313" key="10">
    <source>
        <dbReference type="Proteomes" id="UP000014760"/>
    </source>
</evidence>
<reference evidence="10" key="1">
    <citation type="submission" date="2012-12" db="EMBL/GenBank/DDBJ databases">
        <authorList>
            <person name="Hellsten U."/>
            <person name="Grimwood J."/>
            <person name="Chapman J.A."/>
            <person name="Shapiro H."/>
            <person name="Aerts A."/>
            <person name="Otillar R.P."/>
            <person name="Terry A.Y."/>
            <person name="Boore J.L."/>
            <person name="Simakov O."/>
            <person name="Marletaz F."/>
            <person name="Cho S.-J."/>
            <person name="Edsinger-Gonzales E."/>
            <person name="Havlak P."/>
            <person name="Kuo D.-H."/>
            <person name="Larsson T."/>
            <person name="Lv J."/>
            <person name="Arendt D."/>
            <person name="Savage R."/>
            <person name="Osoegawa K."/>
            <person name="de Jong P."/>
            <person name="Lindberg D.R."/>
            <person name="Seaver E.C."/>
            <person name="Weisblat D.A."/>
            <person name="Putnam N.H."/>
            <person name="Grigoriev I.V."/>
            <person name="Rokhsar D.S."/>
        </authorList>
    </citation>
    <scope>NUCLEOTIDE SEQUENCE</scope>
    <source>
        <strain evidence="10">I ESC-2004</strain>
    </source>
</reference>
<dbReference type="GO" id="GO:0005829">
    <property type="term" value="C:cytosol"/>
    <property type="evidence" value="ECO:0007669"/>
    <property type="project" value="TreeGrafter"/>
</dbReference>
<evidence type="ECO:0000256" key="6">
    <source>
        <dbReference type="ARBA" id="ARBA00023270"/>
    </source>
</evidence>
<evidence type="ECO:0000256" key="5">
    <source>
        <dbReference type="ARBA" id="ARBA00022842"/>
    </source>
</evidence>
<evidence type="ECO:0000313" key="7">
    <source>
        <dbReference type="EMBL" id="ELT97510.1"/>
    </source>
</evidence>
<dbReference type="OrthoDB" id="40579at2759"/>
<dbReference type="InterPro" id="IPR006323">
    <property type="entry name" value="Phosphonoacetald_hydro"/>
</dbReference>
<dbReference type="EMBL" id="KB307921">
    <property type="protein sequence ID" value="ELT98429.1"/>
    <property type="molecule type" value="Genomic_DNA"/>
</dbReference>
<dbReference type="SFLD" id="SFLDG01129">
    <property type="entry name" value="C1.5:_HAD__Beta-PGM__Phosphata"/>
    <property type="match status" value="1"/>
</dbReference>
<dbReference type="Gene3D" id="1.10.150.240">
    <property type="entry name" value="Putative phosphatase, domain 2"/>
    <property type="match status" value="1"/>
</dbReference>
<dbReference type="PANTHER" id="PTHR43434">
    <property type="entry name" value="PHOSPHOGLYCOLATE PHOSPHATASE"/>
    <property type="match status" value="1"/>
</dbReference>
<comment type="cofactor">
    <cofactor evidence="1">
        <name>Mg(2+)</name>
        <dbReference type="ChEBI" id="CHEBI:18420"/>
    </cofactor>
</comment>
<protein>
    <recommendedName>
        <fullName evidence="11">Phosphonoacetaldehyde hydrolase</fullName>
    </recommendedName>
</protein>
<dbReference type="InterPro" id="IPR050155">
    <property type="entry name" value="HAD-like_hydrolase_sf"/>
</dbReference>
<dbReference type="STRING" id="283909.R7TXH6"/>
<dbReference type="EnsemblMetazoa" id="CapteT185315">
    <property type="protein sequence ID" value="CapteP185315"/>
    <property type="gene ID" value="CapteG185315"/>
</dbReference>
<dbReference type="EMBL" id="AMQN01027542">
    <property type="status" value="NOT_ANNOTATED_CDS"/>
    <property type="molecule type" value="Genomic_DNA"/>
</dbReference>
<keyword evidence="4" id="KW-0378">Hydrolase</keyword>
<evidence type="ECO:0000256" key="2">
    <source>
        <dbReference type="ARBA" id="ARBA00011738"/>
    </source>
</evidence>
<organism evidence="8">
    <name type="scientific">Capitella teleta</name>
    <name type="common">Polychaete worm</name>
    <dbReference type="NCBI Taxonomy" id="283909"/>
    <lineage>
        <taxon>Eukaryota</taxon>
        <taxon>Metazoa</taxon>
        <taxon>Spiralia</taxon>
        <taxon>Lophotrochozoa</taxon>
        <taxon>Annelida</taxon>
        <taxon>Polychaeta</taxon>
        <taxon>Sedentaria</taxon>
        <taxon>Scolecida</taxon>
        <taxon>Capitellidae</taxon>
        <taxon>Capitella</taxon>
    </lineage>
</organism>
<dbReference type="Proteomes" id="UP000014760">
    <property type="component" value="Unassembled WGS sequence"/>
</dbReference>
<accession>R7TXH6</accession>
<name>R7TXH6_CAPTE</name>
<dbReference type="InterPro" id="IPR036412">
    <property type="entry name" value="HAD-like_sf"/>
</dbReference>
<dbReference type="EMBL" id="AMQN01010471">
    <property type="status" value="NOT_ANNOTATED_CDS"/>
    <property type="molecule type" value="Genomic_DNA"/>
</dbReference>
<proteinExistence type="inferred from homology"/>
<dbReference type="Pfam" id="PF13419">
    <property type="entry name" value="HAD_2"/>
    <property type="match status" value="1"/>
</dbReference>
<dbReference type="InterPro" id="IPR041492">
    <property type="entry name" value="HAD_2"/>
</dbReference>
<keyword evidence="6" id="KW-0704">Schiff base</keyword>
<dbReference type="Gene3D" id="3.40.50.1000">
    <property type="entry name" value="HAD superfamily/HAD-like"/>
    <property type="match status" value="1"/>
</dbReference>
<dbReference type="EMBL" id="KB308553">
    <property type="protein sequence ID" value="ELT97510.1"/>
    <property type="molecule type" value="Genomic_DNA"/>
</dbReference>
<keyword evidence="3" id="KW-0479">Metal-binding</keyword>
<evidence type="ECO:0008006" key="11">
    <source>
        <dbReference type="Google" id="ProtNLM"/>
    </source>
</evidence>
<evidence type="ECO:0000313" key="9">
    <source>
        <dbReference type="EnsemblMetazoa" id="CapteP185315"/>
    </source>
</evidence>
<dbReference type="EnsemblMetazoa" id="CapteT203694">
    <property type="protein sequence ID" value="CapteP203694"/>
    <property type="gene ID" value="CapteG203694"/>
</dbReference>
<keyword evidence="5" id="KW-0460">Magnesium</keyword>
<evidence type="ECO:0000256" key="1">
    <source>
        <dbReference type="ARBA" id="ARBA00001946"/>
    </source>
</evidence>
<reference evidence="8 10" key="2">
    <citation type="journal article" date="2013" name="Nature">
        <title>Insights into bilaterian evolution from three spiralian genomes.</title>
        <authorList>
            <person name="Simakov O."/>
            <person name="Marletaz F."/>
            <person name="Cho S.J."/>
            <person name="Edsinger-Gonzales E."/>
            <person name="Havlak P."/>
            <person name="Hellsten U."/>
            <person name="Kuo D.H."/>
            <person name="Larsson T."/>
            <person name="Lv J."/>
            <person name="Arendt D."/>
            <person name="Savage R."/>
            <person name="Osoegawa K."/>
            <person name="de Jong P."/>
            <person name="Grimwood J."/>
            <person name="Chapman J.A."/>
            <person name="Shapiro H."/>
            <person name="Aerts A."/>
            <person name="Otillar R.P."/>
            <person name="Terry A.Y."/>
            <person name="Boore J.L."/>
            <person name="Grigoriev I.V."/>
            <person name="Lindberg D.R."/>
            <person name="Seaver E.C."/>
            <person name="Weisblat D.A."/>
            <person name="Putnam N.H."/>
            <person name="Rokhsar D.S."/>
        </authorList>
    </citation>
    <scope>NUCLEOTIDE SEQUENCE</scope>
    <source>
        <strain evidence="8 10">I ESC-2004</strain>
    </source>
</reference>
<dbReference type="HOGENOM" id="CLU_045011_12_0_1"/>
<gene>
    <name evidence="7" type="ORF">CAPTEDRAFT_185315</name>
    <name evidence="8" type="ORF">CAPTEDRAFT_203694</name>
</gene>
<evidence type="ECO:0000256" key="3">
    <source>
        <dbReference type="ARBA" id="ARBA00022723"/>
    </source>
</evidence>
<dbReference type="HAMAP" id="MF_01375">
    <property type="entry name" value="PhnX"/>
    <property type="match status" value="1"/>
</dbReference>
<dbReference type="GO" id="GO:0050194">
    <property type="term" value="F:phosphonoacetaldehyde hydrolase activity"/>
    <property type="evidence" value="ECO:0007669"/>
    <property type="project" value="InterPro"/>
</dbReference>
<dbReference type="SUPFAM" id="SSF56784">
    <property type="entry name" value="HAD-like"/>
    <property type="match status" value="1"/>
</dbReference>
<dbReference type="PANTHER" id="PTHR43434:SF19">
    <property type="entry name" value="PHOSPHONOACETALDEHYDE HYDROLASE"/>
    <property type="match status" value="1"/>
</dbReference>
<dbReference type="GO" id="GO:0019700">
    <property type="term" value="P:organic phosphonate catabolic process"/>
    <property type="evidence" value="ECO:0007669"/>
    <property type="project" value="InterPro"/>
</dbReference>
<dbReference type="InterPro" id="IPR023198">
    <property type="entry name" value="PGP-like_dom2"/>
</dbReference>
<dbReference type="GO" id="GO:0046872">
    <property type="term" value="F:metal ion binding"/>
    <property type="evidence" value="ECO:0007669"/>
    <property type="project" value="UniProtKB-KW"/>
</dbReference>
<dbReference type="OMA" id="GRPAPWM"/>
<evidence type="ECO:0000256" key="4">
    <source>
        <dbReference type="ARBA" id="ARBA00022801"/>
    </source>
</evidence>